<keyword evidence="4" id="KW-0234">DNA repair</keyword>
<dbReference type="GO" id="GO:0008311">
    <property type="term" value="F:double-stranded DNA 3'-5' DNA exonuclease activity"/>
    <property type="evidence" value="ECO:0007669"/>
    <property type="project" value="UniProtKB-EC"/>
</dbReference>
<evidence type="ECO:0000256" key="3">
    <source>
        <dbReference type="ARBA" id="ARBA00022763"/>
    </source>
</evidence>
<dbReference type="PANTHER" id="PTHR10870:SF0">
    <property type="entry name" value="CELL CYCLE CHECKPOINT PROTEIN RAD1"/>
    <property type="match status" value="1"/>
</dbReference>
<accession>A0AAN8WP35</accession>
<gene>
    <name evidence="6" type="primary">RAD1</name>
    <name evidence="6" type="ORF">SK128_017479</name>
</gene>
<comment type="similarity">
    <text evidence="2">Belongs to the rad1 family.</text>
</comment>
<evidence type="ECO:0000256" key="5">
    <source>
        <dbReference type="ARBA" id="ARBA00023242"/>
    </source>
</evidence>
<dbReference type="EC" id="3.1.11.2" evidence="6"/>
<comment type="caution">
    <text evidence="6">The sequence shown here is derived from an EMBL/GenBank/DDBJ whole genome shotgun (WGS) entry which is preliminary data.</text>
</comment>
<dbReference type="PRINTS" id="PR01246">
    <property type="entry name" value="RAD1REPAIR"/>
</dbReference>
<dbReference type="InterPro" id="IPR046938">
    <property type="entry name" value="DNA_clamp_sf"/>
</dbReference>
<dbReference type="Gene3D" id="3.70.10.10">
    <property type="match status" value="1"/>
</dbReference>
<keyword evidence="5" id="KW-0539">Nucleus</keyword>
<comment type="subcellular location">
    <subcellularLocation>
        <location evidence="1">Nucleus</location>
    </subcellularLocation>
</comment>
<evidence type="ECO:0000313" key="7">
    <source>
        <dbReference type="Proteomes" id="UP001381693"/>
    </source>
</evidence>
<proteinExistence type="inferred from homology"/>
<evidence type="ECO:0000256" key="1">
    <source>
        <dbReference type="ARBA" id="ARBA00004123"/>
    </source>
</evidence>
<evidence type="ECO:0000256" key="2">
    <source>
        <dbReference type="ARBA" id="ARBA00010991"/>
    </source>
</evidence>
<keyword evidence="3" id="KW-0227">DNA damage</keyword>
<keyword evidence="6" id="KW-0378">Hydrolase</keyword>
<dbReference type="Pfam" id="PF02144">
    <property type="entry name" value="Rad1"/>
    <property type="match status" value="1"/>
</dbReference>
<protein>
    <submittedName>
        <fullName evidence="6">SsDNA endodeoxyribonuclease</fullName>
        <ecNumber evidence="6">3.1.11.2</ecNumber>
    </submittedName>
</protein>
<evidence type="ECO:0000256" key="4">
    <source>
        <dbReference type="ARBA" id="ARBA00023204"/>
    </source>
</evidence>
<dbReference type="CDD" id="cd00577">
    <property type="entry name" value="PCNA"/>
    <property type="match status" value="1"/>
</dbReference>
<dbReference type="GO" id="GO:0030896">
    <property type="term" value="C:checkpoint clamp complex"/>
    <property type="evidence" value="ECO:0007669"/>
    <property type="project" value="TreeGrafter"/>
</dbReference>
<dbReference type="GO" id="GO:0000077">
    <property type="term" value="P:DNA damage checkpoint signaling"/>
    <property type="evidence" value="ECO:0007669"/>
    <property type="project" value="InterPro"/>
</dbReference>
<name>A0AAN8WP35_HALRR</name>
<dbReference type="AlphaFoldDB" id="A0AAN8WP35"/>
<dbReference type="PANTHER" id="PTHR10870">
    <property type="entry name" value="CELL CYCLE CHECKPOINT PROTEIN RAD1"/>
    <property type="match status" value="1"/>
</dbReference>
<dbReference type="EMBL" id="JAXCGZ010015991">
    <property type="protein sequence ID" value="KAK7069646.1"/>
    <property type="molecule type" value="Genomic_DNA"/>
</dbReference>
<sequence length="275" mass="30967">MSLTQQDGEGDHVFHAKIDNAKNVLQLLKAVNFSDVATVFGSPSGLKVTVEEAKCFQANAFIQSDMFQEFDVKEDVVTFKVFLNILVECLNIFGVSTTPSVTPTLKMYYNGFGTPLEILLEEGGVITDCKIRTQEADDTLEFNFCATAVINKVIMKAECLREIFSELDGSSEVLEILLSPDPPYFRLSTYGNYGTNHTDILKDSDMVESFNVTRKTSQRYKLSLLKHSNKALNAAQKVSFRTDDRGFLCLQFMIKTEDSYICFVEFFCCPEEDDD</sequence>
<keyword evidence="7" id="KW-1185">Reference proteome</keyword>
<evidence type="ECO:0000313" key="6">
    <source>
        <dbReference type="EMBL" id="KAK7069646.1"/>
    </source>
</evidence>
<dbReference type="SUPFAM" id="SSF55979">
    <property type="entry name" value="DNA clamp"/>
    <property type="match status" value="1"/>
</dbReference>
<dbReference type="Proteomes" id="UP001381693">
    <property type="component" value="Unassembled WGS sequence"/>
</dbReference>
<dbReference type="GO" id="GO:0006281">
    <property type="term" value="P:DNA repair"/>
    <property type="evidence" value="ECO:0007669"/>
    <property type="project" value="UniProtKB-KW"/>
</dbReference>
<organism evidence="6 7">
    <name type="scientific">Halocaridina rubra</name>
    <name type="common">Hawaiian red shrimp</name>
    <dbReference type="NCBI Taxonomy" id="373956"/>
    <lineage>
        <taxon>Eukaryota</taxon>
        <taxon>Metazoa</taxon>
        <taxon>Ecdysozoa</taxon>
        <taxon>Arthropoda</taxon>
        <taxon>Crustacea</taxon>
        <taxon>Multicrustacea</taxon>
        <taxon>Malacostraca</taxon>
        <taxon>Eumalacostraca</taxon>
        <taxon>Eucarida</taxon>
        <taxon>Decapoda</taxon>
        <taxon>Pleocyemata</taxon>
        <taxon>Caridea</taxon>
        <taxon>Atyoidea</taxon>
        <taxon>Atyidae</taxon>
        <taxon>Halocaridina</taxon>
    </lineage>
</organism>
<dbReference type="InterPro" id="IPR003021">
    <property type="entry name" value="Rad1_Rec1_Rad17"/>
</dbReference>
<dbReference type="InterPro" id="IPR003011">
    <property type="entry name" value="Cell_cycle_checkpoint_Rad1"/>
</dbReference>
<reference evidence="6 7" key="1">
    <citation type="submission" date="2023-11" db="EMBL/GenBank/DDBJ databases">
        <title>Halocaridina rubra genome assembly.</title>
        <authorList>
            <person name="Smith C."/>
        </authorList>
    </citation>
    <scope>NUCLEOTIDE SEQUENCE [LARGE SCALE GENOMIC DNA]</scope>
    <source>
        <strain evidence="6">EP-1</strain>
        <tissue evidence="6">Whole</tissue>
    </source>
</reference>
<dbReference type="PRINTS" id="PR01245">
    <property type="entry name" value="RAD1REC1"/>
</dbReference>